<organism evidence="6 7">
    <name type="scientific">Clostridium cochlearium</name>
    <dbReference type="NCBI Taxonomy" id="1494"/>
    <lineage>
        <taxon>Bacteria</taxon>
        <taxon>Bacillati</taxon>
        <taxon>Bacillota</taxon>
        <taxon>Clostridia</taxon>
        <taxon>Eubacteriales</taxon>
        <taxon>Clostridiaceae</taxon>
        <taxon>Clostridium</taxon>
    </lineage>
</organism>
<dbReference type="EC" id="2.4.2.52" evidence="5"/>
<dbReference type="HAMAP" id="MF_00397">
    <property type="entry name" value="CitG"/>
    <property type="match status" value="1"/>
</dbReference>
<evidence type="ECO:0000256" key="2">
    <source>
        <dbReference type="ARBA" id="ARBA00022679"/>
    </source>
</evidence>
<evidence type="ECO:0000256" key="5">
    <source>
        <dbReference type="HAMAP-Rule" id="MF_00397"/>
    </source>
</evidence>
<dbReference type="Proteomes" id="UP000528432">
    <property type="component" value="Unassembled WGS sequence"/>
</dbReference>
<gene>
    <name evidence="5 6" type="primary">citG</name>
    <name evidence="6" type="ORF">HMJ28_01760</name>
</gene>
<dbReference type="GO" id="GO:0051191">
    <property type="term" value="P:prosthetic group biosynthetic process"/>
    <property type="evidence" value="ECO:0007669"/>
    <property type="project" value="TreeGrafter"/>
</dbReference>
<dbReference type="GO" id="GO:0046917">
    <property type="term" value="F:triphosphoribosyl-dephospho-CoA synthase activity"/>
    <property type="evidence" value="ECO:0007669"/>
    <property type="project" value="UniProtKB-UniRule"/>
</dbReference>
<dbReference type="InterPro" id="IPR017551">
    <property type="entry name" value="TriPribosyl-deP-CoA_syn_CitG"/>
</dbReference>
<sequence length="305" mass="34516">MNMEKFYQVSDVAFDISGLAIQAMLYEVACNPSPGLVSVVSTGSHTDMDHYTFIDSTSSFIKYLVLSVQAGFSDEDPQDILKKSRKLGIEAEKGMFKKTKGINTHKGMLFLMGICCIAIGKTIYDKKPFTEIKNIIKQMCRGLVEKELEPLKEKMNQYNSIEEMVKNEKLSYGEKLFVLYGMEGIRGEVERGIPIVFDFALDFYKSCSDLNKNDRLVNTLIGIMQYSEDSNVLHRHSMKELKKMQQDAKKIIQEGGIKTFKGKNKIIEMEKEFIKKGISPGGSADLLAITVFLSLVEEYIDEINN</sequence>
<dbReference type="Gene3D" id="1.10.4200.10">
    <property type="entry name" value="Triphosphoribosyl-dephospho-CoA protein"/>
    <property type="match status" value="1"/>
</dbReference>
<evidence type="ECO:0000256" key="3">
    <source>
        <dbReference type="ARBA" id="ARBA00022741"/>
    </source>
</evidence>
<dbReference type="GO" id="GO:0005524">
    <property type="term" value="F:ATP binding"/>
    <property type="evidence" value="ECO:0007669"/>
    <property type="project" value="UniProtKB-KW"/>
</dbReference>
<accession>A0A7Y3XXP4</accession>
<comment type="catalytic activity">
    <reaction evidence="1 5">
        <text>3'-dephospho-CoA + ATP = 2'-(5''-triphospho-alpha-D-ribosyl)-3'-dephospho-CoA + adenine</text>
        <dbReference type="Rhea" id="RHEA:15117"/>
        <dbReference type="ChEBI" id="CHEBI:16708"/>
        <dbReference type="ChEBI" id="CHEBI:30616"/>
        <dbReference type="ChEBI" id="CHEBI:57328"/>
        <dbReference type="ChEBI" id="CHEBI:61378"/>
        <dbReference type="EC" id="2.4.2.52"/>
    </reaction>
</comment>
<dbReference type="AlphaFoldDB" id="A0A7Y3XXP4"/>
<dbReference type="InterPro" id="IPR002736">
    <property type="entry name" value="CitG"/>
</dbReference>
<keyword evidence="6" id="KW-0328">Glycosyltransferase</keyword>
<reference evidence="6 7" key="1">
    <citation type="submission" date="2020-05" db="EMBL/GenBank/DDBJ databases">
        <title>Draft genome sequence of Clostridium cochlearium strain AGROS13 isolated from a sheep dairy farm in New Zealand.</title>
        <authorList>
            <person name="Gupta T.B."/>
            <person name="Jauregui R."/>
            <person name="Risson A.N."/>
            <person name="Brightwell G."/>
            <person name="Maclean P."/>
        </authorList>
    </citation>
    <scope>NUCLEOTIDE SEQUENCE [LARGE SCALE GENOMIC DNA]</scope>
    <source>
        <strain evidence="6 7">AGROS13</strain>
    </source>
</reference>
<dbReference type="NCBIfam" id="TIGR03125">
    <property type="entry name" value="citrate_citG"/>
    <property type="match status" value="1"/>
</dbReference>
<evidence type="ECO:0000313" key="7">
    <source>
        <dbReference type="Proteomes" id="UP000528432"/>
    </source>
</evidence>
<keyword evidence="3 5" id="KW-0547">Nucleotide-binding</keyword>
<name>A0A7Y3XXP4_CLOCO</name>
<keyword evidence="4 5" id="KW-0067">ATP-binding</keyword>
<dbReference type="PANTHER" id="PTHR30201:SF2">
    <property type="entry name" value="2-(5''-TRIPHOSPHORIBOSYL)-3'-DEPHOSPHOCOENZYME-A SYNTHASE"/>
    <property type="match status" value="1"/>
</dbReference>
<comment type="caution">
    <text evidence="6">The sequence shown here is derived from an EMBL/GenBank/DDBJ whole genome shotgun (WGS) entry which is preliminary data.</text>
</comment>
<evidence type="ECO:0000256" key="4">
    <source>
        <dbReference type="ARBA" id="ARBA00022840"/>
    </source>
</evidence>
<comment type="similarity">
    <text evidence="5">Belongs to the CitG/MdcB family.</text>
</comment>
<dbReference type="GO" id="GO:0016757">
    <property type="term" value="F:glycosyltransferase activity"/>
    <property type="evidence" value="ECO:0007669"/>
    <property type="project" value="UniProtKB-KW"/>
</dbReference>
<protein>
    <recommendedName>
        <fullName evidence="5">Probable 2-(5''-triphosphoribosyl)-3'-dephosphocoenzyme-A synthase</fullName>
        <shortName evidence="5">2-(5''-triphosphoribosyl)-3'-dephospho-CoA synthase</shortName>
        <ecNumber evidence="5">2.4.2.52</ecNumber>
    </recommendedName>
</protein>
<dbReference type="Pfam" id="PF01874">
    <property type="entry name" value="CitG"/>
    <property type="match status" value="1"/>
</dbReference>
<evidence type="ECO:0000313" key="6">
    <source>
        <dbReference type="EMBL" id="NOH15128.1"/>
    </source>
</evidence>
<proteinExistence type="inferred from homology"/>
<keyword evidence="2 5" id="KW-0808">Transferase</keyword>
<dbReference type="EMBL" id="JABFIF010000002">
    <property type="protein sequence ID" value="NOH15128.1"/>
    <property type="molecule type" value="Genomic_DNA"/>
</dbReference>
<evidence type="ECO:0000256" key="1">
    <source>
        <dbReference type="ARBA" id="ARBA00001210"/>
    </source>
</evidence>
<dbReference type="PANTHER" id="PTHR30201">
    <property type="entry name" value="TRIPHOSPHORIBOSYL-DEPHOSPHO-COA SYNTHASE"/>
    <property type="match status" value="1"/>
</dbReference>